<keyword evidence="3" id="KW-0378">Hydrolase</keyword>
<dbReference type="Pfam" id="PF13583">
    <property type="entry name" value="Reprolysin_4"/>
    <property type="match status" value="1"/>
</dbReference>
<dbReference type="GO" id="GO:0008237">
    <property type="term" value="F:metallopeptidase activity"/>
    <property type="evidence" value="ECO:0007669"/>
    <property type="project" value="InterPro"/>
</dbReference>
<accession>A0A226HN04</accession>
<dbReference type="Gene3D" id="2.60.40.10">
    <property type="entry name" value="Immunoglobulins"/>
    <property type="match status" value="1"/>
</dbReference>
<feature type="domain" description="P/Homo B" evidence="5">
    <location>
        <begin position="653"/>
        <end position="805"/>
    </location>
</feature>
<evidence type="ECO:0000256" key="2">
    <source>
        <dbReference type="ARBA" id="ARBA00022729"/>
    </source>
</evidence>
<dbReference type="SUPFAM" id="SSF55486">
    <property type="entry name" value="Metalloproteases ('zincins'), catalytic domain"/>
    <property type="match status" value="1"/>
</dbReference>
<dbReference type="InterPro" id="IPR026444">
    <property type="entry name" value="Secre_tail"/>
</dbReference>
<evidence type="ECO:0000313" key="6">
    <source>
        <dbReference type="EMBL" id="OXA94890.1"/>
    </source>
</evidence>
<keyword evidence="2 4" id="KW-0732">Signal</keyword>
<dbReference type="Proteomes" id="UP000198345">
    <property type="component" value="Unassembled WGS sequence"/>
</dbReference>
<evidence type="ECO:0000256" key="4">
    <source>
        <dbReference type="SAM" id="SignalP"/>
    </source>
</evidence>
<comment type="caution">
    <text evidence="6">The sequence shown here is derived from an EMBL/GenBank/DDBJ whole genome shotgun (WGS) entry which is preliminary data.</text>
</comment>
<keyword evidence="1" id="KW-0645">Protease</keyword>
<dbReference type="InterPro" id="IPR024079">
    <property type="entry name" value="MetalloPept_cat_dom_sf"/>
</dbReference>
<feature type="signal peptide" evidence="4">
    <location>
        <begin position="1"/>
        <end position="19"/>
    </location>
</feature>
<dbReference type="InterPro" id="IPR013783">
    <property type="entry name" value="Ig-like_fold"/>
</dbReference>
<dbReference type="Pfam" id="PF01483">
    <property type="entry name" value="P_proprotein"/>
    <property type="match status" value="1"/>
</dbReference>
<proteinExistence type="predicted"/>
<organism evidence="6 7">
    <name type="scientific">Flavobacterium hercynium</name>
    <dbReference type="NCBI Taxonomy" id="387094"/>
    <lineage>
        <taxon>Bacteria</taxon>
        <taxon>Pseudomonadati</taxon>
        <taxon>Bacteroidota</taxon>
        <taxon>Flavobacteriia</taxon>
        <taxon>Flavobacteriales</taxon>
        <taxon>Flavobacteriaceae</taxon>
        <taxon>Flavobacterium</taxon>
    </lineage>
</organism>
<dbReference type="AlphaFoldDB" id="A0A226HN04"/>
<evidence type="ECO:0000256" key="3">
    <source>
        <dbReference type="ARBA" id="ARBA00022801"/>
    </source>
</evidence>
<dbReference type="EMBL" id="MUGW01000008">
    <property type="protein sequence ID" value="OXA94890.1"/>
    <property type="molecule type" value="Genomic_DNA"/>
</dbReference>
<dbReference type="RefSeq" id="WP_089048553.1">
    <property type="nucleotide sequence ID" value="NZ_FXTV01000002.1"/>
</dbReference>
<dbReference type="InterPro" id="IPR008979">
    <property type="entry name" value="Galactose-bd-like_sf"/>
</dbReference>
<keyword evidence="7" id="KW-1185">Reference proteome</keyword>
<protein>
    <submittedName>
        <fullName evidence="6">Propanediol utilization protein</fullName>
    </submittedName>
</protein>
<dbReference type="Gene3D" id="3.40.390.10">
    <property type="entry name" value="Collagenase (Catalytic Domain)"/>
    <property type="match status" value="1"/>
</dbReference>
<dbReference type="NCBIfam" id="TIGR04183">
    <property type="entry name" value="Por_Secre_tail"/>
    <property type="match status" value="1"/>
</dbReference>
<evidence type="ECO:0000313" key="7">
    <source>
        <dbReference type="Proteomes" id="UP000198345"/>
    </source>
</evidence>
<dbReference type="SUPFAM" id="SSF49785">
    <property type="entry name" value="Galactose-binding domain-like"/>
    <property type="match status" value="1"/>
</dbReference>
<sequence>MKRQLLFLLIIFCCVKINAQSDALWKQSFSKSDLTSRVNSGAAEKLYYKLNTDFLQIKLASTTSKYAKSNITEVTIPNADGVLERYAVWESSNFDPELQAKYPEIRSYQGNGLDDSGAKIHFSVSPLGIQTIVFRVDKPTEFIETNPEDKTEYVLFTSKNKTNTNKLVCSTVASGQNTTNSKTAKTSSNTKVFKKMRLALSCTGEYAQYFGGTKVAALSAMNATMTRVNAVFNKDLAVELVLIANNDILIYTNATTDPYSNANVGVNGAWATEVQNTIKNVIGEANYDIGHLFGATGGGGNAGCIGCVCISPTTNDPLGKGSAYTSPSDGKPEGDNFDINFVAHEMGHQLGATHTFSHDIEGTGTSVEPGSGSTIMGYAGITEGFDVQSDSDDYFAYASIFQIQTNLANKPCVTNLALTNNPPVVSAGGNFTIPISTPFILTGTGSDPENDQLSFTWEQNDSAASTSGSNSVAYATKPDGPLFRSFNPGKSPVRYMPALNSVLQNRLTTRWESVSSIARTLNFSLTARDNAALGTAQTNTDEMMVNVSSQAGPFSITSQNSSDLSWDLGSNESVTWNVNSTNMLQGSSNVNIKLSTDGGITFPIILAANTPNDGSEIVKVPEDITPSTNCRVLVEPFGNIYYAINLKPFAIGYVSSTVCETYSFGASYNIPFGNTFTEKTVTVPASTGTLADVNVSVNVTHSRLSDLEMEMVSPSGTTVSLYNKDCATNGTLVVQFDDAGGNFDCSKTTTQVVMPVGWLSAFNGENPEGAWTFRVRDNVAGSFGVMNAVSLNLCNQTFKLGTSDPKEEDLSFAIFPNPNKGAFTIQFKTQSKEDIKIYLHDILGKSVYTDTFQNVSNFFQKIELKNVSAGLYLLTIVDGGHRTVKKIVVY</sequence>
<evidence type="ECO:0000256" key="1">
    <source>
        <dbReference type="ARBA" id="ARBA00022670"/>
    </source>
</evidence>
<gene>
    <name evidence="6" type="ORF">B0A66_03985</name>
</gene>
<dbReference type="GO" id="GO:0004252">
    <property type="term" value="F:serine-type endopeptidase activity"/>
    <property type="evidence" value="ECO:0007669"/>
    <property type="project" value="InterPro"/>
</dbReference>
<dbReference type="Pfam" id="PF18962">
    <property type="entry name" value="Por_Secre_tail"/>
    <property type="match status" value="1"/>
</dbReference>
<dbReference type="OrthoDB" id="9792152at2"/>
<dbReference type="PROSITE" id="PS51829">
    <property type="entry name" value="P_HOMO_B"/>
    <property type="match status" value="1"/>
</dbReference>
<dbReference type="InterPro" id="IPR002884">
    <property type="entry name" value="P_dom"/>
</dbReference>
<feature type="chain" id="PRO_5012533641" evidence="4">
    <location>
        <begin position="20"/>
        <end position="890"/>
    </location>
</feature>
<dbReference type="GO" id="GO:0006508">
    <property type="term" value="P:proteolysis"/>
    <property type="evidence" value="ECO:0007669"/>
    <property type="project" value="UniProtKB-KW"/>
</dbReference>
<evidence type="ECO:0000259" key="5">
    <source>
        <dbReference type="PROSITE" id="PS51829"/>
    </source>
</evidence>
<name>A0A226HN04_9FLAO</name>
<dbReference type="Gene3D" id="2.60.120.260">
    <property type="entry name" value="Galactose-binding domain-like"/>
    <property type="match status" value="1"/>
</dbReference>
<reference evidence="6 7" key="1">
    <citation type="submission" date="2016-11" db="EMBL/GenBank/DDBJ databases">
        <title>Whole genomes of Flavobacteriaceae.</title>
        <authorList>
            <person name="Stine C."/>
            <person name="Li C."/>
            <person name="Tadesse D."/>
        </authorList>
    </citation>
    <scope>NUCLEOTIDE SEQUENCE [LARGE SCALE GENOMIC DNA]</scope>
    <source>
        <strain evidence="6 7">DSM 18292</strain>
    </source>
</reference>